<reference evidence="2 3" key="1">
    <citation type="submission" date="2023-08" db="EMBL/GenBank/DDBJ databases">
        <title>Microbacterium sp. nov., isolated from a waste landfill.</title>
        <authorList>
            <person name="Wen W."/>
        </authorList>
    </citation>
    <scope>NUCLEOTIDE SEQUENCE [LARGE SCALE GENOMIC DNA]</scope>
    <source>
        <strain evidence="2 3">ASV81</strain>
    </source>
</reference>
<feature type="region of interest" description="Disordered" evidence="1">
    <location>
        <begin position="1"/>
        <end position="27"/>
    </location>
</feature>
<name>A0ABU0XI33_9MICO</name>
<dbReference type="Proteomes" id="UP001230289">
    <property type="component" value="Unassembled WGS sequence"/>
</dbReference>
<keyword evidence="3" id="KW-1185">Reference proteome</keyword>
<gene>
    <name evidence="2" type="ORF">RBR11_12825</name>
</gene>
<organism evidence="2 3">
    <name type="scientific">Microbacterium capsulatum</name>
    <dbReference type="NCBI Taxonomy" id="3041921"/>
    <lineage>
        <taxon>Bacteria</taxon>
        <taxon>Bacillati</taxon>
        <taxon>Actinomycetota</taxon>
        <taxon>Actinomycetes</taxon>
        <taxon>Micrococcales</taxon>
        <taxon>Microbacteriaceae</taxon>
        <taxon>Microbacterium</taxon>
    </lineage>
</organism>
<comment type="caution">
    <text evidence="2">The sequence shown here is derived from an EMBL/GenBank/DDBJ whole genome shotgun (WGS) entry which is preliminary data.</text>
</comment>
<evidence type="ECO:0000313" key="2">
    <source>
        <dbReference type="EMBL" id="MDQ4214797.1"/>
    </source>
</evidence>
<evidence type="ECO:0000256" key="1">
    <source>
        <dbReference type="SAM" id="MobiDB-lite"/>
    </source>
</evidence>
<dbReference type="RefSeq" id="WP_308489739.1">
    <property type="nucleotide sequence ID" value="NZ_JAVFCB010000007.1"/>
</dbReference>
<evidence type="ECO:0000313" key="3">
    <source>
        <dbReference type="Proteomes" id="UP001230289"/>
    </source>
</evidence>
<feature type="compositionally biased region" description="Pro residues" evidence="1">
    <location>
        <begin position="1"/>
        <end position="15"/>
    </location>
</feature>
<accession>A0ABU0XI33</accession>
<sequence length="292" mass="29300">MTNPTPPDPRDPQPSAPSASPARTPRAGAVTSITVSALIIGALALAATGGNAAIAATGQFTGVDGPVAQGTSLDVTGVTKLTLDAGGGSVTIRYADVPEATLRSTGRGSGNWTMHREGGTLVVESPRAVLGWWVDGWFQDGPSTTLTLPDDLSGRLDADLTLEAGALDAQGDFGTLKAKLSAGMMTLDGSARDVTARVDAGAATLHLSDVATADLTMSAGRLDATLTGSQPDSVKLDVSAGAMDVTVPSGSYALSKDVSAGSLDARIPTDSSSDHRVQVDLSAGSISLRSGS</sequence>
<proteinExistence type="predicted"/>
<protein>
    <recommendedName>
        <fullName evidence="4">Adhesin domain-containing protein</fullName>
    </recommendedName>
</protein>
<evidence type="ECO:0008006" key="4">
    <source>
        <dbReference type="Google" id="ProtNLM"/>
    </source>
</evidence>
<dbReference type="EMBL" id="JAVFCB010000007">
    <property type="protein sequence ID" value="MDQ4214797.1"/>
    <property type="molecule type" value="Genomic_DNA"/>
</dbReference>
<feature type="compositionally biased region" description="Low complexity" evidence="1">
    <location>
        <begin position="16"/>
        <end position="27"/>
    </location>
</feature>